<dbReference type="OrthoDB" id="5342292at2759"/>
<name>A0A4Z1HF37_9HELO</name>
<protein>
    <submittedName>
        <fullName evidence="3">Uncharacterized protein</fullName>
    </submittedName>
</protein>
<feature type="compositionally biased region" description="Polar residues" evidence="1">
    <location>
        <begin position="116"/>
        <end position="137"/>
    </location>
</feature>
<proteinExistence type="predicted"/>
<feature type="region of interest" description="Disordered" evidence="1">
    <location>
        <begin position="112"/>
        <end position="137"/>
    </location>
</feature>
<feature type="transmembrane region" description="Helical" evidence="2">
    <location>
        <begin position="49"/>
        <end position="76"/>
    </location>
</feature>
<keyword evidence="4" id="KW-1185">Reference proteome</keyword>
<comment type="caution">
    <text evidence="3">The sequence shown here is derived from an EMBL/GenBank/DDBJ whole genome shotgun (WGS) entry which is preliminary data.</text>
</comment>
<reference evidence="3 4" key="1">
    <citation type="submission" date="2017-12" db="EMBL/GenBank/DDBJ databases">
        <title>Comparative genomics of Botrytis spp.</title>
        <authorList>
            <person name="Valero-Jimenez C.A."/>
            <person name="Tapia P."/>
            <person name="Veloso J."/>
            <person name="Silva-Moreno E."/>
            <person name="Staats M."/>
            <person name="Valdes J.H."/>
            <person name="Van Kan J.A.L."/>
        </authorList>
    </citation>
    <scope>NUCLEOTIDE SEQUENCE [LARGE SCALE GENOMIC DNA]</scope>
    <source>
        <strain evidence="3 4">MUCL2120</strain>
    </source>
</reference>
<feature type="transmembrane region" description="Helical" evidence="2">
    <location>
        <begin position="16"/>
        <end position="37"/>
    </location>
</feature>
<keyword evidence="2" id="KW-0472">Membrane</keyword>
<gene>
    <name evidence="3" type="ORF">BOTNAR_0551g00010</name>
</gene>
<evidence type="ECO:0000256" key="2">
    <source>
        <dbReference type="SAM" id="Phobius"/>
    </source>
</evidence>
<evidence type="ECO:0000256" key="1">
    <source>
        <dbReference type="SAM" id="MobiDB-lite"/>
    </source>
</evidence>
<keyword evidence="2" id="KW-0812">Transmembrane</keyword>
<evidence type="ECO:0000313" key="4">
    <source>
        <dbReference type="Proteomes" id="UP000297452"/>
    </source>
</evidence>
<organism evidence="3 4">
    <name type="scientific">Botryotinia narcissicola</name>
    <dbReference type="NCBI Taxonomy" id="278944"/>
    <lineage>
        <taxon>Eukaryota</taxon>
        <taxon>Fungi</taxon>
        <taxon>Dikarya</taxon>
        <taxon>Ascomycota</taxon>
        <taxon>Pezizomycotina</taxon>
        <taxon>Leotiomycetes</taxon>
        <taxon>Helotiales</taxon>
        <taxon>Sclerotiniaceae</taxon>
        <taxon>Botryotinia</taxon>
    </lineage>
</organism>
<dbReference type="STRING" id="278944.A0A4Z1HF37"/>
<keyword evidence="2" id="KW-1133">Transmembrane helix</keyword>
<evidence type="ECO:0000313" key="3">
    <source>
        <dbReference type="EMBL" id="TGO47001.1"/>
    </source>
</evidence>
<dbReference type="AlphaFoldDB" id="A0A4Z1HF37"/>
<dbReference type="Proteomes" id="UP000297452">
    <property type="component" value="Unassembled WGS sequence"/>
</dbReference>
<dbReference type="EMBL" id="PQXJ01000551">
    <property type="protein sequence ID" value="TGO47001.1"/>
    <property type="molecule type" value="Genomic_DNA"/>
</dbReference>
<accession>A0A4Z1HF37</accession>
<sequence length="137" mass="14887">MVVVPTLNMSRQKRRAIYGVFCFGALIIIADCVGIAYKTYGVLVEHGDPFWVGMIAIITVYAEPFALVIISCIPALSTFYIGIFTKSCFYSTLQSLVGSGKNVVNIEMPELKSKKPSQASSYSTLGNQESGKVDQSS</sequence>